<evidence type="ECO:0000259" key="2">
    <source>
        <dbReference type="PROSITE" id="PS50157"/>
    </source>
</evidence>
<dbReference type="InterPro" id="IPR013087">
    <property type="entry name" value="Znf_C2H2_type"/>
</dbReference>
<keyword evidence="4" id="KW-1185">Reference proteome</keyword>
<evidence type="ECO:0000313" key="4">
    <source>
        <dbReference type="Proteomes" id="UP001367508"/>
    </source>
</evidence>
<protein>
    <recommendedName>
        <fullName evidence="2">C2H2-type domain-containing protein</fullName>
    </recommendedName>
</protein>
<accession>A0AAN9LYN3</accession>
<organism evidence="3 4">
    <name type="scientific">Canavalia gladiata</name>
    <name type="common">Sword bean</name>
    <name type="synonym">Dolichos gladiatus</name>
    <dbReference type="NCBI Taxonomy" id="3824"/>
    <lineage>
        <taxon>Eukaryota</taxon>
        <taxon>Viridiplantae</taxon>
        <taxon>Streptophyta</taxon>
        <taxon>Embryophyta</taxon>
        <taxon>Tracheophyta</taxon>
        <taxon>Spermatophyta</taxon>
        <taxon>Magnoliopsida</taxon>
        <taxon>eudicotyledons</taxon>
        <taxon>Gunneridae</taxon>
        <taxon>Pentapetalae</taxon>
        <taxon>rosids</taxon>
        <taxon>fabids</taxon>
        <taxon>Fabales</taxon>
        <taxon>Fabaceae</taxon>
        <taxon>Papilionoideae</taxon>
        <taxon>50 kb inversion clade</taxon>
        <taxon>NPAAA clade</taxon>
        <taxon>indigoferoid/millettioid clade</taxon>
        <taxon>Phaseoleae</taxon>
        <taxon>Canavalia</taxon>
    </lineage>
</organism>
<reference evidence="3 4" key="1">
    <citation type="submission" date="2024-01" db="EMBL/GenBank/DDBJ databases">
        <title>The genomes of 5 underutilized Papilionoideae crops provide insights into root nodulation and disease resistanc.</title>
        <authorList>
            <person name="Jiang F."/>
        </authorList>
    </citation>
    <scope>NUCLEOTIDE SEQUENCE [LARGE SCALE GENOMIC DNA]</scope>
    <source>
        <strain evidence="3">LVBAO_FW01</strain>
        <tissue evidence="3">Leaves</tissue>
    </source>
</reference>
<evidence type="ECO:0000313" key="3">
    <source>
        <dbReference type="EMBL" id="KAK7344504.1"/>
    </source>
</evidence>
<name>A0AAN9LYN3_CANGL</name>
<dbReference type="GO" id="GO:0008270">
    <property type="term" value="F:zinc ion binding"/>
    <property type="evidence" value="ECO:0007669"/>
    <property type="project" value="UniProtKB-KW"/>
</dbReference>
<dbReference type="PROSITE" id="PS00028">
    <property type="entry name" value="ZINC_FINGER_C2H2_1"/>
    <property type="match status" value="1"/>
</dbReference>
<dbReference type="EMBL" id="JAYMYQ010000003">
    <property type="protein sequence ID" value="KAK7344504.1"/>
    <property type="molecule type" value="Genomic_DNA"/>
</dbReference>
<dbReference type="PROSITE" id="PS50157">
    <property type="entry name" value="ZINC_FINGER_C2H2_2"/>
    <property type="match status" value="1"/>
</dbReference>
<keyword evidence="1" id="KW-0479">Metal-binding</keyword>
<sequence>MANGFVNLGHNVLNYAQHPAPFNNNTSPISCRLCNQRFTSTQALLAHIESHMACEEVAIRRLYSPQHVNSQMQLASHHFPPTPIMGDGRIFQSPPQHMALPRRNPFSNATSQVGSSSQPIRQMAPWNVINDDGTKAYLMQLEKPIKKDDFIDLVNVDDDNLDGQTLDLELKL</sequence>
<dbReference type="AlphaFoldDB" id="A0AAN9LYN3"/>
<keyword evidence="1" id="KW-0863">Zinc-finger</keyword>
<proteinExistence type="predicted"/>
<gene>
    <name evidence="3" type="ORF">VNO77_14173</name>
</gene>
<keyword evidence="1" id="KW-0862">Zinc</keyword>
<evidence type="ECO:0000256" key="1">
    <source>
        <dbReference type="PROSITE-ProRule" id="PRU00042"/>
    </source>
</evidence>
<feature type="domain" description="C2H2-type" evidence="2">
    <location>
        <begin position="29"/>
        <end position="56"/>
    </location>
</feature>
<dbReference type="Proteomes" id="UP001367508">
    <property type="component" value="Unassembled WGS sequence"/>
</dbReference>
<comment type="caution">
    <text evidence="3">The sequence shown here is derived from an EMBL/GenBank/DDBJ whole genome shotgun (WGS) entry which is preliminary data.</text>
</comment>